<dbReference type="Gene3D" id="3.30.360.10">
    <property type="entry name" value="Dihydrodipicolinate Reductase, domain 2"/>
    <property type="match status" value="1"/>
</dbReference>
<dbReference type="SUPFAM" id="SSF55347">
    <property type="entry name" value="Glyceraldehyde-3-phosphate dehydrogenase-like, C-terminal domain"/>
    <property type="match status" value="1"/>
</dbReference>
<comment type="pathway">
    <text evidence="6">Amino-acid biosynthesis; L-arginine biosynthesis; N(2)-acetyl-L-ornithine from L-glutamate: step 3/4.</text>
</comment>
<dbReference type="SUPFAM" id="SSF51735">
    <property type="entry name" value="NAD(P)-binding Rossmann-fold domains"/>
    <property type="match status" value="1"/>
</dbReference>
<comment type="catalytic activity">
    <reaction evidence="6">
        <text>N-acetyl-L-glutamate 5-semialdehyde + phosphate + NADP(+) = N-acetyl-L-glutamyl 5-phosphate + NADPH + H(+)</text>
        <dbReference type="Rhea" id="RHEA:21588"/>
        <dbReference type="ChEBI" id="CHEBI:15378"/>
        <dbReference type="ChEBI" id="CHEBI:29123"/>
        <dbReference type="ChEBI" id="CHEBI:43474"/>
        <dbReference type="ChEBI" id="CHEBI:57783"/>
        <dbReference type="ChEBI" id="CHEBI:57936"/>
        <dbReference type="ChEBI" id="CHEBI:58349"/>
        <dbReference type="EC" id="1.2.1.38"/>
    </reaction>
</comment>
<evidence type="ECO:0000313" key="10">
    <source>
        <dbReference type="Proteomes" id="UP000254958"/>
    </source>
</evidence>
<evidence type="ECO:0000256" key="6">
    <source>
        <dbReference type="HAMAP-Rule" id="MF_01110"/>
    </source>
</evidence>
<sequence>MLVSAGSFSLCTGVAGASSVTRGLEALAGGAERDYSPAPRMGDIMDGQATVFIDGEAGTTGLGIRQRLDALPVTVRSIAPEQRKDAGARRAMMESVDLVVLCLPDAASREAAAMAEEIAATGGRAPRLLDASTAFRVDPDWVYGFPEMGEGCAAQVAGAARVSNPGCYPTGAIALLRPLVQAGLLASDTPLTINAVSGYSGGGRAMIEAHEQEGGPAFLLYGLGLEHKHLPEITRYAGLTRAPVFVPSVGHFPQGMIVSVPLHLDMLAQSATGDDLRTVLADFYAGSDRISVAEAMPDLSAETLAGTDLMELRVHANESRRQAVLTARLDNLGKGASGAAIQNIALMLGLAAPVPRAG</sequence>
<evidence type="ECO:0000256" key="2">
    <source>
        <dbReference type="ARBA" id="ARBA00022571"/>
    </source>
</evidence>
<dbReference type="InterPro" id="IPR058924">
    <property type="entry name" value="AGPR_dimerisation_dom"/>
</dbReference>
<dbReference type="Proteomes" id="UP000254958">
    <property type="component" value="Unassembled WGS sequence"/>
</dbReference>
<evidence type="ECO:0000256" key="4">
    <source>
        <dbReference type="ARBA" id="ARBA00022857"/>
    </source>
</evidence>
<dbReference type="InterPro" id="IPR023013">
    <property type="entry name" value="AGPR_AS"/>
</dbReference>
<proteinExistence type="inferred from homology"/>
<keyword evidence="4 6" id="KW-0521">NADP</keyword>
<evidence type="ECO:0000256" key="1">
    <source>
        <dbReference type="ARBA" id="ARBA00022490"/>
    </source>
</evidence>
<keyword evidence="5 6" id="KW-0560">Oxidoreductase</keyword>
<organism evidence="9 10">
    <name type="scientific">Gluconacetobacter liquefaciens</name>
    <name type="common">Acetobacter liquefaciens</name>
    <dbReference type="NCBI Taxonomy" id="89584"/>
    <lineage>
        <taxon>Bacteria</taxon>
        <taxon>Pseudomonadati</taxon>
        <taxon>Pseudomonadota</taxon>
        <taxon>Alphaproteobacteria</taxon>
        <taxon>Acetobacterales</taxon>
        <taxon>Acetobacteraceae</taxon>
        <taxon>Gluconacetobacter</taxon>
    </lineage>
</organism>
<dbReference type="CDD" id="cd23935">
    <property type="entry name" value="AGPR_2_C"/>
    <property type="match status" value="1"/>
</dbReference>
<dbReference type="GO" id="GO:0005737">
    <property type="term" value="C:cytoplasm"/>
    <property type="evidence" value="ECO:0007669"/>
    <property type="project" value="UniProtKB-SubCell"/>
</dbReference>
<evidence type="ECO:0000313" key="9">
    <source>
        <dbReference type="EMBL" id="RDI37288.1"/>
    </source>
</evidence>
<dbReference type="GO" id="GO:0006526">
    <property type="term" value="P:L-arginine biosynthetic process"/>
    <property type="evidence" value="ECO:0007669"/>
    <property type="project" value="UniProtKB-UniRule"/>
</dbReference>
<keyword evidence="2 6" id="KW-0055">Arginine biosynthesis</keyword>
<feature type="domain" description="Semialdehyde dehydrogenase NAD-binding" evidence="8">
    <location>
        <begin position="50"/>
        <end position="159"/>
    </location>
</feature>
<dbReference type="InterPro" id="IPR010136">
    <property type="entry name" value="AGPR_type-2"/>
</dbReference>
<keyword evidence="1 6" id="KW-0963">Cytoplasm</keyword>
<dbReference type="Gene3D" id="3.40.50.720">
    <property type="entry name" value="NAD(P)-binding Rossmann-like Domain"/>
    <property type="match status" value="1"/>
</dbReference>
<dbReference type="InterPro" id="IPR050085">
    <property type="entry name" value="AGPR"/>
</dbReference>
<feature type="active site" evidence="6 7">
    <location>
        <position position="167"/>
    </location>
</feature>
<dbReference type="GO" id="GO:0003942">
    <property type="term" value="F:N-acetyl-gamma-glutamyl-phosphate reductase activity"/>
    <property type="evidence" value="ECO:0007669"/>
    <property type="project" value="UniProtKB-UniRule"/>
</dbReference>
<dbReference type="NCBIfam" id="TIGR01851">
    <property type="entry name" value="argC_other"/>
    <property type="match status" value="1"/>
</dbReference>
<dbReference type="HAMAP" id="MF_01110">
    <property type="entry name" value="ArgC_type2"/>
    <property type="match status" value="1"/>
</dbReference>
<dbReference type="GO" id="GO:0051287">
    <property type="term" value="F:NAD binding"/>
    <property type="evidence" value="ECO:0007669"/>
    <property type="project" value="InterPro"/>
</dbReference>
<accession>A0A370G0L1</accession>
<dbReference type="InterPro" id="IPR000534">
    <property type="entry name" value="Semialdehyde_DH_NAD-bd"/>
</dbReference>
<dbReference type="PROSITE" id="PS01224">
    <property type="entry name" value="ARGC"/>
    <property type="match status" value="1"/>
</dbReference>
<dbReference type="EMBL" id="QQAW01000006">
    <property type="protein sequence ID" value="RDI37288.1"/>
    <property type="molecule type" value="Genomic_DNA"/>
</dbReference>
<dbReference type="Pfam" id="PF22698">
    <property type="entry name" value="Semialdhyde_dhC_1"/>
    <property type="match status" value="1"/>
</dbReference>
<dbReference type="PANTHER" id="PTHR32338">
    <property type="entry name" value="N-ACETYL-GAMMA-GLUTAMYL-PHOSPHATE REDUCTASE, CHLOROPLASTIC-RELATED-RELATED"/>
    <property type="match status" value="1"/>
</dbReference>
<name>A0A370G0L1_GLULI</name>
<reference evidence="9 10" key="1">
    <citation type="submission" date="2018-07" db="EMBL/GenBank/DDBJ databases">
        <title>Genomic Encyclopedia of Type Strains, Phase IV (KMG-IV): sequencing the most valuable type-strain genomes for metagenomic binning, comparative biology and taxonomic classification.</title>
        <authorList>
            <person name="Goeker M."/>
        </authorList>
    </citation>
    <scope>NUCLEOTIDE SEQUENCE [LARGE SCALE GENOMIC DNA]</scope>
    <source>
        <strain evidence="9 10">DSM 5603</strain>
    </source>
</reference>
<dbReference type="EC" id="1.2.1.38" evidence="6"/>
<evidence type="ECO:0000256" key="3">
    <source>
        <dbReference type="ARBA" id="ARBA00022605"/>
    </source>
</evidence>
<evidence type="ECO:0000256" key="7">
    <source>
        <dbReference type="PROSITE-ProRule" id="PRU10010"/>
    </source>
</evidence>
<evidence type="ECO:0000256" key="5">
    <source>
        <dbReference type="ARBA" id="ARBA00023002"/>
    </source>
</evidence>
<keyword evidence="3 6" id="KW-0028">Amino-acid biosynthesis</keyword>
<protein>
    <recommendedName>
        <fullName evidence="6">N-acetyl-gamma-glutamyl-phosphate reductase</fullName>
        <shortName evidence="6">AGPR</shortName>
        <ecNumber evidence="6">1.2.1.38</ecNumber>
    </recommendedName>
    <alternativeName>
        <fullName evidence="6">N-acetyl-glutamate semialdehyde dehydrogenase</fullName>
        <shortName evidence="6">NAGSA dehydrogenase</shortName>
    </alternativeName>
</protein>
<comment type="function">
    <text evidence="6">Catalyzes the NADPH-dependent reduction of N-acetyl-5-glutamyl phosphate to yield N-acetyl-L-glutamate 5-semialdehyde.</text>
</comment>
<keyword evidence="10" id="KW-1185">Reference proteome</keyword>
<gene>
    <name evidence="6" type="primary">argC</name>
    <name evidence="9" type="ORF">C7453_10611</name>
</gene>
<evidence type="ECO:0000259" key="8">
    <source>
        <dbReference type="SMART" id="SM00859"/>
    </source>
</evidence>
<dbReference type="UniPathway" id="UPA00068">
    <property type="reaction ID" value="UER00108"/>
</dbReference>
<dbReference type="Pfam" id="PF01118">
    <property type="entry name" value="Semialdhyde_dh"/>
    <property type="match status" value="1"/>
</dbReference>
<dbReference type="SMART" id="SM00859">
    <property type="entry name" value="Semialdhyde_dh"/>
    <property type="match status" value="1"/>
</dbReference>
<comment type="similarity">
    <text evidence="6">Belongs to the NAGSA dehydrogenase family. Type 2 subfamily.</text>
</comment>
<dbReference type="AlphaFoldDB" id="A0A370G0L1"/>
<dbReference type="InterPro" id="IPR036291">
    <property type="entry name" value="NAD(P)-bd_dom_sf"/>
</dbReference>
<comment type="caution">
    <text evidence="9">The sequence shown here is derived from an EMBL/GenBank/DDBJ whole genome shotgun (WGS) entry which is preliminary data.</text>
</comment>
<comment type="subcellular location">
    <subcellularLocation>
        <location evidence="6">Cytoplasm</location>
    </subcellularLocation>
</comment>
<dbReference type="PANTHER" id="PTHR32338:SF10">
    <property type="entry name" value="N-ACETYL-GAMMA-GLUTAMYL-PHOSPHATE REDUCTASE, CHLOROPLASTIC-RELATED"/>
    <property type="match status" value="1"/>
</dbReference>